<dbReference type="Proteomes" id="UP000076577">
    <property type="component" value="Unassembled WGS sequence"/>
</dbReference>
<dbReference type="Pfam" id="PF00795">
    <property type="entry name" value="CN_hydrolase"/>
    <property type="match status" value="1"/>
</dbReference>
<sequence>MDGTISIAIAQSLVTADVAANGRHIRDCMEQASRNGVRLAHFPEGALTGYVKAQIKSWGQVDWHQVEEELLLIKEAAKRLGIWAVVDQSWLGKIGQVV</sequence>
<comment type="caution">
    <text evidence="2">The sequence shown here is derived from an EMBL/GenBank/DDBJ whole genome shotgun (WGS) entry which is preliminary data.</text>
</comment>
<dbReference type="EMBL" id="LMCB01000095">
    <property type="protein sequence ID" value="KZL13480.1"/>
    <property type="molecule type" value="Genomic_DNA"/>
</dbReference>
<evidence type="ECO:0000313" key="3">
    <source>
        <dbReference type="Proteomes" id="UP000076577"/>
    </source>
</evidence>
<gene>
    <name evidence="2" type="ORF">PsAD2_03769</name>
</gene>
<dbReference type="InterPro" id="IPR036526">
    <property type="entry name" value="C-N_Hydrolase_sf"/>
</dbReference>
<accession>A0A165V8D8</accession>
<reference evidence="2 3" key="1">
    <citation type="journal article" date="2016" name="Front. Microbiol.">
        <title>Comparative Genomic Analysis Reveals a Diverse Repertoire of Genes Involved in Prokaryote-Eukaryote Interactions within the Pseudovibrio Genus.</title>
        <authorList>
            <person name="Romano S."/>
            <person name="Fernandez-Guerra A."/>
            <person name="Reen F.J."/>
            <person name="Glockner F.O."/>
            <person name="Crowley S.P."/>
            <person name="O'Sullivan O."/>
            <person name="Cotter P.D."/>
            <person name="Adams C."/>
            <person name="Dobson A.D."/>
            <person name="O'Gara F."/>
        </authorList>
    </citation>
    <scope>NUCLEOTIDE SEQUENCE [LARGE SCALE GENOMIC DNA]</scope>
    <source>
        <strain evidence="2 3">Ad2</strain>
    </source>
</reference>
<dbReference type="InterPro" id="IPR003010">
    <property type="entry name" value="C-N_Hydrolase"/>
</dbReference>
<dbReference type="PATRIC" id="fig|989403.3.peg.4105"/>
<name>A0A165V8D8_9HYPH</name>
<dbReference type="RefSeq" id="WP_068009443.1">
    <property type="nucleotide sequence ID" value="NZ_FOFM01000049.1"/>
</dbReference>
<dbReference type="OrthoDB" id="9811121at2"/>
<organism evidence="2 3">
    <name type="scientific">Pseudovibrio axinellae</name>
    <dbReference type="NCBI Taxonomy" id="989403"/>
    <lineage>
        <taxon>Bacteria</taxon>
        <taxon>Pseudomonadati</taxon>
        <taxon>Pseudomonadota</taxon>
        <taxon>Alphaproteobacteria</taxon>
        <taxon>Hyphomicrobiales</taxon>
        <taxon>Stappiaceae</taxon>
        <taxon>Pseudovibrio</taxon>
    </lineage>
</organism>
<dbReference type="SUPFAM" id="SSF56317">
    <property type="entry name" value="Carbon-nitrogen hydrolase"/>
    <property type="match status" value="1"/>
</dbReference>
<dbReference type="AlphaFoldDB" id="A0A165V8D8"/>
<feature type="domain" description="CN hydrolase" evidence="1">
    <location>
        <begin position="8"/>
        <end position="86"/>
    </location>
</feature>
<keyword evidence="3" id="KW-1185">Reference proteome</keyword>
<proteinExistence type="predicted"/>
<evidence type="ECO:0000313" key="2">
    <source>
        <dbReference type="EMBL" id="KZL13480.1"/>
    </source>
</evidence>
<protein>
    <recommendedName>
        <fullName evidence="1">CN hydrolase domain-containing protein</fullName>
    </recommendedName>
</protein>
<evidence type="ECO:0000259" key="1">
    <source>
        <dbReference type="Pfam" id="PF00795"/>
    </source>
</evidence>
<dbReference type="Gene3D" id="3.60.110.10">
    <property type="entry name" value="Carbon-nitrogen hydrolase"/>
    <property type="match status" value="1"/>
</dbReference>
<dbReference type="STRING" id="989403.SAMN05421798_1492"/>